<dbReference type="Proteomes" id="UP000093740">
    <property type="component" value="Chromosome"/>
</dbReference>
<dbReference type="KEGG" id="fia:NA23_09730"/>
<dbReference type="InterPro" id="IPR050194">
    <property type="entry name" value="Glycosyltransferase_grp1"/>
</dbReference>
<dbReference type="AlphaFoldDB" id="A0AAI8GDL5"/>
<dbReference type="CDD" id="cd03817">
    <property type="entry name" value="GT4_UGDG-like"/>
    <property type="match status" value="1"/>
</dbReference>
<dbReference type="Gene3D" id="3.40.50.2000">
    <property type="entry name" value="Glycogen Phosphorylase B"/>
    <property type="match status" value="2"/>
</dbReference>
<dbReference type="SUPFAM" id="SSF53756">
    <property type="entry name" value="UDP-Glycosyltransferase/glycogen phosphorylase"/>
    <property type="match status" value="1"/>
</dbReference>
<proteinExistence type="predicted"/>
<dbReference type="InterPro" id="IPR028098">
    <property type="entry name" value="Glyco_trans_4-like_N"/>
</dbReference>
<dbReference type="PANTHER" id="PTHR45947">
    <property type="entry name" value="SULFOQUINOVOSYL TRANSFERASE SQD2"/>
    <property type="match status" value="1"/>
</dbReference>
<dbReference type="InterPro" id="IPR001296">
    <property type="entry name" value="Glyco_trans_1"/>
</dbReference>
<dbReference type="EMBL" id="CP014334">
    <property type="protein sequence ID" value="AMW33481.1"/>
    <property type="molecule type" value="Genomic_DNA"/>
</dbReference>
<reference evidence="3 4" key="1">
    <citation type="journal article" date="2015" name="Stand. Genomic Sci.">
        <title>Genome sequence of a native-feather degrading extremely thermophilic Eubacterium, Fervidobacterium islandicum AW-1.</title>
        <authorList>
            <person name="Lee Y.J."/>
            <person name="Jeong H."/>
            <person name="Park G.S."/>
            <person name="Kwak Y."/>
            <person name="Lee S.J."/>
            <person name="Lee S.J."/>
            <person name="Park M.K."/>
            <person name="Kim J.Y."/>
            <person name="Kang H.K."/>
            <person name="Shin J.H."/>
            <person name="Lee D.W."/>
        </authorList>
    </citation>
    <scope>NUCLEOTIDE SEQUENCE [LARGE SCALE GENOMIC DNA]</scope>
    <source>
        <strain evidence="3 4">AW-1</strain>
    </source>
</reference>
<dbReference type="RefSeq" id="WP_033191681.1">
    <property type="nucleotide sequence ID" value="NZ_CP014334.2"/>
</dbReference>
<organism evidence="3 4">
    <name type="scientific">Fervidobacterium islandicum</name>
    <dbReference type="NCBI Taxonomy" id="2423"/>
    <lineage>
        <taxon>Bacteria</taxon>
        <taxon>Thermotogati</taxon>
        <taxon>Thermotogota</taxon>
        <taxon>Thermotogae</taxon>
        <taxon>Thermotogales</taxon>
        <taxon>Fervidobacteriaceae</taxon>
        <taxon>Fervidobacterium</taxon>
    </lineage>
</organism>
<name>A0AAI8GDL5_FERIS</name>
<accession>A0AAI8GDL5</accession>
<dbReference type="PANTHER" id="PTHR45947:SF3">
    <property type="entry name" value="SULFOQUINOVOSYL TRANSFERASE SQD2"/>
    <property type="match status" value="1"/>
</dbReference>
<feature type="domain" description="Glycosyltransferase subfamily 4-like N-terminal" evidence="2">
    <location>
        <begin position="14"/>
        <end position="177"/>
    </location>
</feature>
<feature type="domain" description="Glycosyl transferase family 1" evidence="1">
    <location>
        <begin position="186"/>
        <end position="353"/>
    </location>
</feature>
<protein>
    <submittedName>
        <fullName evidence="3">Glycosyltransferase family 4 protein</fullName>
    </submittedName>
</protein>
<gene>
    <name evidence="3" type="ORF">NA23_09730</name>
</gene>
<dbReference type="GO" id="GO:0016757">
    <property type="term" value="F:glycosyltransferase activity"/>
    <property type="evidence" value="ECO:0007669"/>
    <property type="project" value="InterPro"/>
</dbReference>
<keyword evidence="4" id="KW-1185">Reference proteome</keyword>
<evidence type="ECO:0000313" key="4">
    <source>
        <dbReference type="Proteomes" id="UP000093740"/>
    </source>
</evidence>
<dbReference type="Pfam" id="PF00534">
    <property type="entry name" value="Glycos_transf_1"/>
    <property type="match status" value="1"/>
</dbReference>
<evidence type="ECO:0000259" key="1">
    <source>
        <dbReference type="Pfam" id="PF00534"/>
    </source>
</evidence>
<evidence type="ECO:0000259" key="2">
    <source>
        <dbReference type="Pfam" id="PF13439"/>
    </source>
</evidence>
<evidence type="ECO:0000313" key="3">
    <source>
        <dbReference type="EMBL" id="AMW33481.1"/>
    </source>
</evidence>
<sequence>MRILMISDTYLPQINGVATSIYLSKKYLEMRGHEVYIVAPVKPEGEDKALVVPGIPFLLEKQHKVVFANHIKIIEFALANKIEIIHSHDPMALGMRALKVQKDLKLPHVHTYHTLLTEYRHYVPPPFTPDRRTVEEFSKWFCNKVNTVIAPTEEIKRELISYGVQRPIEVVPTGIDTIEFSKPPEKDIRRGYSIPQDAVLLMYAGRLAKEKNLGFLSKVVSRYMHNEPNVWFLIVGDGPERKELENFFQDEGLSERVVFAGYVPHKEIKDYYKAADLFVFASLTETQGLVVLEALASGIPVVAIAYKGIANVLVNGEGAITTGIDEEEFYNAIITALEKKDELRKRGIEYVEKHWSMNTMADRLEVIYQRALKEGFIDFHMPSIINTSLQLKLNAIFKRLIELFE</sequence>
<dbReference type="Pfam" id="PF13439">
    <property type="entry name" value="Glyco_transf_4"/>
    <property type="match status" value="1"/>
</dbReference>